<dbReference type="AlphaFoldDB" id="A0A371X763"/>
<dbReference type="InterPro" id="IPR036087">
    <property type="entry name" value="Nict_dMeBzImd_PRibTrfase_sf"/>
</dbReference>
<evidence type="ECO:0000313" key="1">
    <source>
        <dbReference type="EMBL" id="RFC64884.1"/>
    </source>
</evidence>
<reference evidence="2" key="1">
    <citation type="submission" date="2018-08" db="EMBL/GenBank/DDBJ databases">
        <authorList>
            <person name="Im W.T."/>
        </authorList>
    </citation>
    <scope>NUCLEOTIDE SEQUENCE [LARGE SCALE GENOMIC DNA]</scope>
    <source>
        <strain evidence="2">LA-28</strain>
    </source>
</reference>
<organism evidence="1 2">
    <name type="scientific">Mesorhizobium denitrificans</name>
    <dbReference type="NCBI Taxonomy" id="2294114"/>
    <lineage>
        <taxon>Bacteria</taxon>
        <taxon>Pseudomonadati</taxon>
        <taxon>Pseudomonadota</taxon>
        <taxon>Alphaproteobacteria</taxon>
        <taxon>Hyphomicrobiales</taxon>
        <taxon>Phyllobacteriaceae</taxon>
        <taxon>Mesorhizobium</taxon>
    </lineage>
</organism>
<dbReference type="SUPFAM" id="SSF52733">
    <property type="entry name" value="Nicotinate mononucleotide:5,6-dimethylbenzimidazole phosphoribosyltransferase (CobT)"/>
    <property type="match status" value="1"/>
</dbReference>
<evidence type="ECO:0000313" key="2">
    <source>
        <dbReference type="Proteomes" id="UP000262379"/>
    </source>
</evidence>
<dbReference type="Gene3D" id="3.40.50.10210">
    <property type="match status" value="1"/>
</dbReference>
<protein>
    <submittedName>
        <fullName evidence="1">Nicotinate-nucleotide--dimethylbenzimidazole phosphoribosyltransferase</fullName>
    </submittedName>
</protein>
<dbReference type="RefSeq" id="WP_116625327.1">
    <property type="nucleotide sequence ID" value="NZ_QURN01000016.1"/>
</dbReference>
<name>A0A371X763_9HYPH</name>
<accession>A0A371X763</accession>
<proteinExistence type="predicted"/>
<gene>
    <name evidence="1" type="ORF">DY251_18185</name>
</gene>
<keyword evidence="2" id="KW-1185">Reference proteome</keyword>
<dbReference type="Proteomes" id="UP000262379">
    <property type="component" value="Unassembled WGS sequence"/>
</dbReference>
<dbReference type="InterPro" id="IPR003200">
    <property type="entry name" value="Nict_dMeBzImd_PRibTrfase"/>
</dbReference>
<dbReference type="GO" id="GO:0008939">
    <property type="term" value="F:nicotinate-nucleotide-dimethylbenzimidazole phosphoribosyltransferase activity"/>
    <property type="evidence" value="ECO:0007669"/>
    <property type="project" value="InterPro"/>
</dbReference>
<comment type="caution">
    <text evidence="1">The sequence shown here is derived from an EMBL/GenBank/DDBJ whole genome shotgun (WGS) entry which is preliminary data.</text>
</comment>
<dbReference type="EMBL" id="QURN01000016">
    <property type="protein sequence ID" value="RFC64884.1"/>
    <property type="molecule type" value="Genomic_DNA"/>
</dbReference>
<dbReference type="PANTHER" id="PTHR43463">
    <property type="entry name" value="NICOTINATE-NUCLEOTIDE--DIMETHYLBENZIMIDAZOLE PHOSPHORIBOSYLTRANSFERASE"/>
    <property type="match status" value="1"/>
</dbReference>
<dbReference type="Pfam" id="PF02277">
    <property type="entry name" value="DBI_PRT"/>
    <property type="match status" value="1"/>
</dbReference>
<keyword evidence="1" id="KW-0808">Transferase</keyword>
<keyword evidence="1" id="KW-0328">Glycosyltransferase</keyword>
<sequence>MSITLPFDDFRNLIAQLPVPDRTAAEAARAAFEKRNASASGGQIGDFAAWYASIAGASRQIMRPQVAIFAGTHGVLRHGISHDPITSTTALVESCGNGTAAICRICQTYDLGLKVFDLALDLPTADITKAPALDERACAATMAFGMEALMDKPDLLCLGSFGAGASTVAATLLAALHSGPAEQWLEGSDADLLEQRTSVVNDVLALHGPHCADPLEALCRIGGREFAALAGAILAAGIERVPVVLHGPAAISAAAVLAAVEPRAIAHCALAERPSNARTGKLASALGLQSIFDSGLDGNSEQPLAGALALVTVKAAAASAT</sequence>
<dbReference type="PANTHER" id="PTHR43463:SF1">
    <property type="entry name" value="NICOTINATE-NUCLEOTIDE--DIMETHYLBENZIMIDAZOLE PHOSPHORIBOSYLTRANSFERASE"/>
    <property type="match status" value="1"/>
</dbReference>